<feature type="transmembrane region" description="Helical" evidence="2">
    <location>
        <begin position="147"/>
        <end position="169"/>
    </location>
</feature>
<feature type="transmembrane region" description="Helical" evidence="2">
    <location>
        <begin position="65"/>
        <end position="89"/>
    </location>
</feature>
<dbReference type="EMBL" id="MU839831">
    <property type="protein sequence ID" value="KAK1757162.1"/>
    <property type="molecule type" value="Genomic_DNA"/>
</dbReference>
<accession>A0AAJ0BHX5</accession>
<dbReference type="AlphaFoldDB" id="A0AAJ0BHX5"/>
<keyword evidence="4" id="KW-1185">Reference proteome</keyword>
<feature type="transmembrane region" description="Helical" evidence="2">
    <location>
        <begin position="181"/>
        <end position="205"/>
    </location>
</feature>
<reference evidence="3" key="1">
    <citation type="submission" date="2023-06" db="EMBL/GenBank/DDBJ databases">
        <title>Genome-scale phylogeny and comparative genomics of the fungal order Sordariales.</title>
        <authorList>
            <consortium name="Lawrence Berkeley National Laboratory"/>
            <person name="Hensen N."/>
            <person name="Bonometti L."/>
            <person name="Westerberg I."/>
            <person name="Brannstrom I.O."/>
            <person name="Guillou S."/>
            <person name="Cros-Aarteil S."/>
            <person name="Calhoun S."/>
            <person name="Haridas S."/>
            <person name="Kuo A."/>
            <person name="Mondo S."/>
            <person name="Pangilinan J."/>
            <person name="Riley R."/>
            <person name="Labutti K."/>
            <person name="Andreopoulos B."/>
            <person name="Lipzen A."/>
            <person name="Chen C."/>
            <person name="Yanf M."/>
            <person name="Daum C."/>
            <person name="Ng V."/>
            <person name="Clum A."/>
            <person name="Steindorff A."/>
            <person name="Ohm R."/>
            <person name="Martin F."/>
            <person name="Silar P."/>
            <person name="Natvig D."/>
            <person name="Lalanne C."/>
            <person name="Gautier V."/>
            <person name="Ament-Velasquez S.L."/>
            <person name="Kruys A."/>
            <person name="Hutchinson M.I."/>
            <person name="Powell A.J."/>
            <person name="Barry K."/>
            <person name="Miller A.N."/>
            <person name="Grigoriev I.V."/>
            <person name="Debuchy R."/>
            <person name="Gladieux P."/>
            <person name="Thoren M.H."/>
            <person name="Johannesson H."/>
        </authorList>
    </citation>
    <scope>NUCLEOTIDE SEQUENCE</scope>
    <source>
        <strain evidence="3">PSN4</strain>
    </source>
</reference>
<protein>
    <submittedName>
        <fullName evidence="3">Uncharacterized protein</fullName>
    </submittedName>
</protein>
<feature type="region of interest" description="Disordered" evidence="1">
    <location>
        <begin position="282"/>
        <end position="309"/>
    </location>
</feature>
<organism evidence="3 4">
    <name type="scientific">Echria macrotheca</name>
    <dbReference type="NCBI Taxonomy" id="438768"/>
    <lineage>
        <taxon>Eukaryota</taxon>
        <taxon>Fungi</taxon>
        <taxon>Dikarya</taxon>
        <taxon>Ascomycota</taxon>
        <taxon>Pezizomycotina</taxon>
        <taxon>Sordariomycetes</taxon>
        <taxon>Sordariomycetidae</taxon>
        <taxon>Sordariales</taxon>
        <taxon>Schizotheciaceae</taxon>
        <taxon>Echria</taxon>
    </lineage>
</organism>
<keyword evidence="2" id="KW-0812">Transmembrane</keyword>
<name>A0AAJ0BHX5_9PEZI</name>
<evidence type="ECO:0000256" key="2">
    <source>
        <dbReference type="SAM" id="Phobius"/>
    </source>
</evidence>
<gene>
    <name evidence="3" type="ORF">QBC47DRAFT_175899</name>
</gene>
<evidence type="ECO:0000313" key="4">
    <source>
        <dbReference type="Proteomes" id="UP001239445"/>
    </source>
</evidence>
<feature type="region of interest" description="Disordered" evidence="1">
    <location>
        <begin position="220"/>
        <end position="269"/>
    </location>
</feature>
<dbReference type="Proteomes" id="UP001239445">
    <property type="component" value="Unassembled WGS sequence"/>
</dbReference>
<feature type="transmembrane region" description="Helical" evidence="2">
    <location>
        <begin position="101"/>
        <end position="119"/>
    </location>
</feature>
<proteinExistence type="predicted"/>
<keyword evidence="2" id="KW-0472">Membrane</keyword>
<feature type="compositionally biased region" description="Pro residues" evidence="1">
    <location>
        <begin position="240"/>
        <end position="269"/>
    </location>
</feature>
<sequence>MNVLDHEYLRAVSGAQLSFYKGRPRCVLCPVKIFFPWPSWTLLSISLPTTSAAEGEMSSRASACFSTLCFTGLSLAVVLGIVNSVLFFLDDDAMAVPGQAAAQGFMLFAINMTIGYLIAHGRGAYLSDTLFIDWERGSGNRVQHRHFAWTAATCFWAAYAWLGSLVLVGVEFRSQIWIDNLLYRTMNLVACCVGATCAGAMLAVICFAERPFRFPIAEVEEEDEDEKDGDGVDGMGMPMPMGPPMGPPGPPMGPPGFPGARPPGPPPGPPMYPQQQVCGGGGCGGGDITDTESRPGHSRTCSETSSSATTLATSTPFLPLLLVHIHLLLVHLLLRPRSLRRRGLFLGRFLGGDLTCTYPEMCWTDINGLGLFLSFSF</sequence>
<evidence type="ECO:0000256" key="1">
    <source>
        <dbReference type="SAM" id="MobiDB-lite"/>
    </source>
</evidence>
<comment type="caution">
    <text evidence="3">The sequence shown here is derived from an EMBL/GenBank/DDBJ whole genome shotgun (WGS) entry which is preliminary data.</text>
</comment>
<keyword evidence="2" id="KW-1133">Transmembrane helix</keyword>
<evidence type="ECO:0000313" key="3">
    <source>
        <dbReference type="EMBL" id="KAK1757162.1"/>
    </source>
</evidence>